<dbReference type="PANTHER" id="PTHR48043:SF145">
    <property type="entry name" value="FI06409P-RELATED"/>
    <property type="match status" value="1"/>
</dbReference>
<protein>
    <submittedName>
        <fullName evidence="4">Glycosyltransferase family 1 protein</fullName>
    </submittedName>
</protein>
<dbReference type="Gene3D" id="3.40.50.2000">
    <property type="entry name" value="Glycogen Phosphorylase B"/>
    <property type="match status" value="2"/>
</dbReference>
<comment type="similarity">
    <text evidence="3">Belongs to the UDP-glycosyltransferase family.</text>
</comment>
<keyword evidence="1 3" id="KW-0328">Glycosyltransferase</keyword>
<dbReference type="CDD" id="cd03784">
    <property type="entry name" value="GT1_Gtf-like"/>
    <property type="match status" value="1"/>
</dbReference>
<dbReference type="SUPFAM" id="SSF53756">
    <property type="entry name" value="UDP-Glycosyltransferase/glycogen phosphorylase"/>
    <property type="match status" value="1"/>
</dbReference>
<keyword evidence="5" id="KW-1185">Reference proteome</keyword>
<name>A0A2H5RUM0_RHIID</name>
<evidence type="ECO:0000256" key="2">
    <source>
        <dbReference type="ARBA" id="ARBA00022679"/>
    </source>
</evidence>
<organism evidence="4 5">
    <name type="scientific">Rhizophagus irregularis (strain DAOM 181602 / DAOM 197198 / MUCL 43194)</name>
    <name type="common">Arbuscular mycorrhizal fungus</name>
    <name type="synonym">Glomus intraradices</name>
    <dbReference type="NCBI Taxonomy" id="747089"/>
    <lineage>
        <taxon>Eukaryota</taxon>
        <taxon>Fungi</taxon>
        <taxon>Fungi incertae sedis</taxon>
        <taxon>Mucoromycota</taxon>
        <taxon>Glomeromycotina</taxon>
        <taxon>Glomeromycetes</taxon>
        <taxon>Glomerales</taxon>
        <taxon>Glomeraceae</taxon>
        <taxon>Rhizophagus</taxon>
    </lineage>
</organism>
<reference evidence="4 5" key="2">
    <citation type="journal article" date="2018" name="New Phytol.">
        <title>High intraspecific genome diversity in the model arbuscular mycorrhizal symbiont Rhizophagus irregularis.</title>
        <authorList>
            <person name="Chen E.C.H."/>
            <person name="Morin E."/>
            <person name="Beaudet D."/>
            <person name="Noel J."/>
            <person name="Yildirir G."/>
            <person name="Ndikumana S."/>
            <person name="Charron P."/>
            <person name="St-Onge C."/>
            <person name="Giorgi J."/>
            <person name="Kruger M."/>
            <person name="Marton T."/>
            <person name="Ropars J."/>
            <person name="Grigoriev I.V."/>
            <person name="Hainaut M."/>
            <person name="Henrissat B."/>
            <person name="Roux C."/>
            <person name="Martin F."/>
            <person name="Corradi N."/>
        </authorList>
    </citation>
    <scope>NUCLEOTIDE SEQUENCE [LARGE SCALE GENOMIC DNA]</scope>
    <source>
        <strain evidence="4 5">DAOM 197198</strain>
    </source>
</reference>
<dbReference type="EMBL" id="AUPC02000348">
    <property type="protein sequence ID" value="POG61296.1"/>
    <property type="molecule type" value="Genomic_DNA"/>
</dbReference>
<evidence type="ECO:0000256" key="1">
    <source>
        <dbReference type="ARBA" id="ARBA00022676"/>
    </source>
</evidence>
<evidence type="ECO:0000313" key="5">
    <source>
        <dbReference type="Proteomes" id="UP000018888"/>
    </source>
</evidence>
<dbReference type="InterPro" id="IPR002213">
    <property type="entry name" value="UDP_glucos_trans"/>
</dbReference>
<dbReference type="InterPro" id="IPR035595">
    <property type="entry name" value="UDP_glycos_trans_CS"/>
</dbReference>
<sequence length="554" mass="62455">MIKRKPLLILLLNLIFYVNVNTATTQNYIPIKDDFDRSGIPKNILLGSYVGGRSHVKPMLDVVAILIERGYNVTLLASGRYEPSSEYPGLNQITLGPRLGVKELRRTITYEEHYKRFSRFIEISRNGYKETYEKYKKAAIEYNIDLFFCDVLGNDACIDIANNLKKPVVVWSSGLQLTDPVPYKNDPLYGCNISLENESFFERFRCALIQPLQIAYTMGRIGPPAHQLNNIRELMNINTSSGQMPKVSLSLVDTFFGFELPQPLPPNVQEVGPVLSKEYPPLTPELSNFINTHKRVLYVAFGTRFITNTENNNKILQSFVEAINRKIVDGVVWPLIETSKDNFYPTLKLTDGTQMQTLPILNNKHPHIHITKFVPQFAVLNHTNTKLFFSHGGAGSTHESLYTGTPMLVLPLGGDQMGNSQKLKSAGVALTLNELALDVSDILNKMSILLEDEKIKKNIKKMEVLTKINSRRKYRAADLIEYILHSSGLEEYVNDDFLKEWAPAPSRMGFIKANNLDVYGALLGIFLTLIGGIAFKLFKLISNSSSIKIKSKKA</sequence>
<comment type="caution">
    <text evidence="4">The sequence shown here is derived from an EMBL/GenBank/DDBJ whole genome shotgun (WGS) entry which is preliminary data.</text>
</comment>
<dbReference type="Pfam" id="PF00201">
    <property type="entry name" value="UDPGT"/>
    <property type="match status" value="1"/>
</dbReference>
<evidence type="ECO:0000313" key="4">
    <source>
        <dbReference type="EMBL" id="POG61296.1"/>
    </source>
</evidence>
<dbReference type="PANTHER" id="PTHR48043">
    <property type="entry name" value="EG:EG0003.4 PROTEIN-RELATED"/>
    <property type="match status" value="1"/>
</dbReference>
<gene>
    <name evidence="4" type="ORF">GLOIN_2v1705027</name>
</gene>
<dbReference type="VEuPathDB" id="FungiDB:RhiirFUN_004084"/>
<dbReference type="InterPro" id="IPR050271">
    <property type="entry name" value="UDP-glycosyltransferase"/>
</dbReference>
<dbReference type="GO" id="GO:0008194">
    <property type="term" value="F:UDP-glycosyltransferase activity"/>
    <property type="evidence" value="ECO:0007669"/>
    <property type="project" value="InterPro"/>
</dbReference>
<evidence type="ECO:0000256" key="3">
    <source>
        <dbReference type="RuleBase" id="RU003718"/>
    </source>
</evidence>
<dbReference type="STRING" id="747089.A0A2H5RUM0"/>
<keyword evidence="2 3" id="KW-0808">Transferase</keyword>
<dbReference type="PROSITE" id="PS00375">
    <property type="entry name" value="UDPGT"/>
    <property type="match status" value="1"/>
</dbReference>
<proteinExistence type="inferred from homology"/>
<dbReference type="AlphaFoldDB" id="A0A2H5RUM0"/>
<dbReference type="Proteomes" id="UP000018888">
    <property type="component" value="Unassembled WGS sequence"/>
</dbReference>
<reference evidence="4 5" key="1">
    <citation type="journal article" date="2013" name="Proc. Natl. Acad. Sci. U.S.A.">
        <title>Genome of an arbuscular mycorrhizal fungus provides insight into the oldest plant symbiosis.</title>
        <authorList>
            <person name="Tisserant E."/>
            <person name="Malbreil M."/>
            <person name="Kuo A."/>
            <person name="Kohler A."/>
            <person name="Symeonidi A."/>
            <person name="Balestrini R."/>
            <person name="Charron P."/>
            <person name="Duensing N."/>
            <person name="Frei Dit Frey N."/>
            <person name="Gianinazzi-Pearson V."/>
            <person name="Gilbert L.B."/>
            <person name="Handa Y."/>
            <person name="Herr J.R."/>
            <person name="Hijri M."/>
            <person name="Koul R."/>
            <person name="Kawaguchi M."/>
            <person name="Krajinski F."/>
            <person name="Lammers P.J."/>
            <person name="Masclaux F.G."/>
            <person name="Murat C."/>
            <person name="Morin E."/>
            <person name="Ndikumana S."/>
            <person name="Pagni M."/>
            <person name="Petitpierre D."/>
            <person name="Requena N."/>
            <person name="Rosikiewicz P."/>
            <person name="Riley R."/>
            <person name="Saito K."/>
            <person name="San Clemente H."/>
            <person name="Shapiro H."/>
            <person name="van Tuinen D."/>
            <person name="Becard G."/>
            <person name="Bonfante P."/>
            <person name="Paszkowski U."/>
            <person name="Shachar-Hill Y.Y."/>
            <person name="Tuskan G.A."/>
            <person name="Young P.W."/>
            <person name="Sanders I.R."/>
            <person name="Henrissat B."/>
            <person name="Rensing S.A."/>
            <person name="Grigoriev I.V."/>
            <person name="Corradi N."/>
            <person name="Roux C."/>
            <person name="Martin F."/>
        </authorList>
    </citation>
    <scope>NUCLEOTIDE SEQUENCE [LARGE SCALE GENOMIC DNA]</scope>
    <source>
        <strain evidence="4 5">DAOM 197198</strain>
    </source>
</reference>
<accession>A0A2H5RUM0</accession>